<evidence type="ECO:0000313" key="2">
    <source>
        <dbReference type="EMBL" id="SUZ98674.1"/>
    </source>
</evidence>
<dbReference type="PANTHER" id="PTHR43011">
    <property type="entry name" value="IRON-SULFUR CLUSTER ASSEMBLY 2 HOMOLOG, MITOCHONDRIAL"/>
    <property type="match status" value="1"/>
</dbReference>
<dbReference type="GO" id="GO:0005506">
    <property type="term" value="F:iron ion binding"/>
    <property type="evidence" value="ECO:0007669"/>
    <property type="project" value="TreeGrafter"/>
</dbReference>
<dbReference type="InterPro" id="IPR035903">
    <property type="entry name" value="HesB-like_dom_sf"/>
</dbReference>
<dbReference type="EMBL" id="UINC01002627">
    <property type="protein sequence ID" value="SUZ98674.1"/>
    <property type="molecule type" value="Genomic_DNA"/>
</dbReference>
<protein>
    <recommendedName>
        <fullName evidence="1">Core domain-containing protein</fullName>
    </recommendedName>
</protein>
<dbReference type="Pfam" id="PF01521">
    <property type="entry name" value="Fe-S_biosyn"/>
    <property type="match status" value="1"/>
</dbReference>
<dbReference type="GO" id="GO:0016226">
    <property type="term" value="P:iron-sulfur cluster assembly"/>
    <property type="evidence" value="ECO:0007669"/>
    <property type="project" value="InterPro"/>
</dbReference>
<dbReference type="PANTHER" id="PTHR43011:SF1">
    <property type="entry name" value="IRON-SULFUR CLUSTER ASSEMBLY 2 HOMOLOG, MITOCHONDRIAL"/>
    <property type="match status" value="1"/>
</dbReference>
<dbReference type="InterPro" id="IPR016092">
    <property type="entry name" value="ATAP"/>
</dbReference>
<sequence>MVSSTTVVEFTEAATTKLLEVLKEQDAEGQYLRIAVTTDDHGGIEYVFGLEESPSESDKVVEGVVKALVDDQSAPMLDGSSIDYVEGFERSGFVISNPNFSSGCGCGGGGCGSSGGGCGGGGGGCACGGH</sequence>
<proteinExistence type="predicted"/>
<feature type="domain" description="Core" evidence="1">
    <location>
        <begin position="8"/>
        <end position="107"/>
    </location>
</feature>
<dbReference type="GO" id="GO:0051537">
    <property type="term" value="F:2 iron, 2 sulfur cluster binding"/>
    <property type="evidence" value="ECO:0007669"/>
    <property type="project" value="TreeGrafter"/>
</dbReference>
<dbReference type="AlphaFoldDB" id="A0A381S5E5"/>
<dbReference type="InterPro" id="IPR000361">
    <property type="entry name" value="ATAP_core_dom"/>
</dbReference>
<dbReference type="SUPFAM" id="SSF89360">
    <property type="entry name" value="HesB-like domain"/>
    <property type="match status" value="1"/>
</dbReference>
<name>A0A381S5E5_9ZZZZ</name>
<accession>A0A381S5E5</accession>
<organism evidence="2">
    <name type="scientific">marine metagenome</name>
    <dbReference type="NCBI Taxonomy" id="408172"/>
    <lineage>
        <taxon>unclassified sequences</taxon>
        <taxon>metagenomes</taxon>
        <taxon>ecological metagenomes</taxon>
    </lineage>
</organism>
<dbReference type="Gene3D" id="2.60.300.12">
    <property type="entry name" value="HesB-like domain"/>
    <property type="match status" value="1"/>
</dbReference>
<dbReference type="NCBIfam" id="TIGR00049">
    <property type="entry name" value="iron-sulfur cluster assembly accessory protein"/>
    <property type="match status" value="1"/>
</dbReference>
<gene>
    <name evidence="2" type="ORF">METZ01_LOCUS51528</name>
</gene>
<evidence type="ECO:0000259" key="1">
    <source>
        <dbReference type="Pfam" id="PF01521"/>
    </source>
</evidence>
<dbReference type="GO" id="GO:0051539">
    <property type="term" value="F:4 iron, 4 sulfur cluster binding"/>
    <property type="evidence" value="ECO:0007669"/>
    <property type="project" value="TreeGrafter"/>
</dbReference>
<reference evidence="2" key="1">
    <citation type="submission" date="2018-05" db="EMBL/GenBank/DDBJ databases">
        <authorList>
            <person name="Lanie J.A."/>
            <person name="Ng W.-L."/>
            <person name="Kazmierczak K.M."/>
            <person name="Andrzejewski T.M."/>
            <person name="Davidsen T.M."/>
            <person name="Wayne K.J."/>
            <person name="Tettelin H."/>
            <person name="Glass J.I."/>
            <person name="Rusch D."/>
            <person name="Podicherti R."/>
            <person name="Tsui H.-C.T."/>
            <person name="Winkler M.E."/>
        </authorList>
    </citation>
    <scope>NUCLEOTIDE SEQUENCE</scope>
</reference>